<dbReference type="InterPro" id="IPR023210">
    <property type="entry name" value="NADP_OxRdtase_dom"/>
</dbReference>
<evidence type="ECO:0000259" key="1">
    <source>
        <dbReference type="Pfam" id="PF00248"/>
    </source>
</evidence>
<dbReference type="PANTHER" id="PTHR43312">
    <property type="entry name" value="D-THREO-ALDOSE 1-DEHYDROGENASE"/>
    <property type="match status" value="1"/>
</dbReference>
<accession>A0A7Y2E9I0</accession>
<reference evidence="2 3" key="1">
    <citation type="submission" date="2020-03" db="EMBL/GenBank/DDBJ databases">
        <title>Metabolic flexibility allows generalist bacteria to become dominant in a frequently disturbed ecosystem.</title>
        <authorList>
            <person name="Chen Y.-J."/>
            <person name="Leung P.M."/>
            <person name="Bay S.K."/>
            <person name="Hugenholtz P."/>
            <person name="Kessler A.J."/>
            <person name="Shelley G."/>
            <person name="Waite D.W."/>
            <person name="Cook P.L."/>
            <person name="Greening C."/>
        </authorList>
    </citation>
    <scope>NUCLEOTIDE SEQUENCE [LARGE SCALE GENOMIC DNA]</scope>
    <source>
        <strain evidence="2">SS_bin_28</strain>
    </source>
</reference>
<dbReference type="AlphaFoldDB" id="A0A7Y2E9I0"/>
<dbReference type="EMBL" id="JABDJR010000360">
    <property type="protein sequence ID" value="NNF06897.1"/>
    <property type="molecule type" value="Genomic_DNA"/>
</dbReference>
<protein>
    <submittedName>
        <fullName evidence="2">Aldo/keto reductase</fullName>
    </submittedName>
</protein>
<organism evidence="2 3">
    <name type="scientific">Eiseniibacteriota bacterium</name>
    <dbReference type="NCBI Taxonomy" id="2212470"/>
    <lineage>
        <taxon>Bacteria</taxon>
        <taxon>Candidatus Eiseniibacteriota</taxon>
    </lineage>
</organism>
<dbReference type="PANTHER" id="PTHR43312:SF1">
    <property type="entry name" value="NADP-DEPENDENT OXIDOREDUCTASE DOMAIN-CONTAINING PROTEIN"/>
    <property type="match status" value="1"/>
</dbReference>
<proteinExistence type="predicted"/>
<evidence type="ECO:0000313" key="2">
    <source>
        <dbReference type="EMBL" id="NNF06897.1"/>
    </source>
</evidence>
<comment type="caution">
    <text evidence="2">The sequence shown here is derived from an EMBL/GenBank/DDBJ whole genome shotgun (WGS) entry which is preliminary data.</text>
</comment>
<name>A0A7Y2E9I0_UNCEI</name>
<feature type="domain" description="NADP-dependent oxidoreductase" evidence="1">
    <location>
        <begin position="18"/>
        <end position="312"/>
    </location>
</feature>
<dbReference type="Pfam" id="PF00248">
    <property type="entry name" value="Aldo_ket_red"/>
    <property type="match status" value="1"/>
</dbReference>
<dbReference type="InterPro" id="IPR053135">
    <property type="entry name" value="AKR2_Oxidoreductase"/>
</dbReference>
<dbReference type="CDD" id="cd19086">
    <property type="entry name" value="AKR_AKR11C1"/>
    <property type="match status" value="1"/>
</dbReference>
<sequence>MLSHRVFGKKAELKIQPVGTGLWAVPGSQWGPAEDQTTLEAIETALEAGCNFFDTADVYGGGHSEELLGSAMKGRRDKFVVASKIGWLNYNEEGNRTKYDTIEILKTDVEAALKRLKTDYLDVLQCHVFYEEPNTPIFIDGFRQLQSEGKIKAWGVSTSDPSLLKVFNRDGDCDVLQVDYSILNRTAEVDLLPYCAENNIGVIVRGPIAMGLLADKFDRQTRFPDGDFRQAWTTDSKQRLQFAEDLKTVERLRSVVPADQSMAQFALRFAYSHPAITTIIPGARNATQAAANTATLQMGVLSTDELNACEAIVPFGGGRKIWPA</sequence>
<gene>
    <name evidence="2" type="ORF">HKN21_09055</name>
</gene>
<dbReference type="InterPro" id="IPR036812">
    <property type="entry name" value="NAD(P)_OxRdtase_dom_sf"/>
</dbReference>
<evidence type="ECO:0000313" key="3">
    <source>
        <dbReference type="Proteomes" id="UP000547674"/>
    </source>
</evidence>
<dbReference type="Proteomes" id="UP000547674">
    <property type="component" value="Unassembled WGS sequence"/>
</dbReference>
<dbReference type="SUPFAM" id="SSF51430">
    <property type="entry name" value="NAD(P)-linked oxidoreductase"/>
    <property type="match status" value="1"/>
</dbReference>
<dbReference type="Gene3D" id="3.20.20.100">
    <property type="entry name" value="NADP-dependent oxidoreductase domain"/>
    <property type="match status" value="1"/>
</dbReference>